<evidence type="ECO:0000256" key="6">
    <source>
        <dbReference type="ARBA" id="ARBA00022857"/>
    </source>
</evidence>
<accession>A9KCX3</accession>
<dbReference type="GO" id="GO:0004316">
    <property type="term" value="F:3-oxoacyl-[acyl-carrier-protein] reductase (NADPH) activity"/>
    <property type="evidence" value="ECO:0007669"/>
    <property type="project" value="UniProtKB-UniRule"/>
</dbReference>
<dbReference type="InterPro" id="IPR011284">
    <property type="entry name" value="3oxo_ACP_reduc"/>
</dbReference>
<keyword evidence="5 12" id="KW-0276">Fatty acid metabolism</keyword>
<dbReference type="Pfam" id="PF13561">
    <property type="entry name" value="adh_short_C2"/>
    <property type="match status" value="1"/>
</dbReference>
<dbReference type="KEGG" id="cbd:CBUD_1581"/>
<dbReference type="HOGENOM" id="CLU_010194_1_3_6"/>
<keyword evidence="9 12" id="KW-0275">Fatty acid biosynthesis</keyword>
<dbReference type="FunFam" id="3.40.50.720:FF:000037">
    <property type="entry name" value="3-oxoacyl-[acyl-carrier-protein] reductase FabG"/>
    <property type="match status" value="1"/>
</dbReference>
<proteinExistence type="inferred from homology"/>
<dbReference type="NCBIfam" id="NF004197">
    <property type="entry name" value="PRK05653.1-1"/>
    <property type="match status" value="1"/>
</dbReference>
<dbReference type="PANTHER" id="PTHR42879">
    <property type="entry name" value="3-OXOACYL-(ACYL-CARRIER-PROTEIN) REDUCTASE"/>
    <property type="match status" value="1"/>
</dbReference>
<dbReference type="NCBIfam" id="TIGR01830">
    <property type="entry name" value="3oxo_ACP_reduc"/>
    <property type="match status" value="1"/>
</dbReference>
<name>A9KCX3_COXBN</name>
<dbReference type="InterPro" id="IPR036291">
    <property type="entry name" value="NAD(P)-bd_dom_sf"/>
</dbReference>
<dbReference type="EC" id="1.1.1.100" evidence="12"/>
<evidence type="ECO:0000256" key="2">
    <source>
        <dbReference type="ARBA" id="ARBA00005194"/>
    </source>
</evidence>
<evidence type="ECO:0000256" key="8">
    <source>
        <dbReference type="ARBA" id="ARBA00023098"/>
    </source>
</evidence>
<feature type="domain" description="Ketoreductase" evidence="13">
    <location>
        <begin position="8"/>
        <end position="187"/>
    </location>
</feature>
<dbReference type="PRINTS" id="PR00081">
    <property type="entry name" value="GDHRDH"/>
</dbReference>
<comment type="catalytic activity">
    <reaction evidence="12">
        <text>a (3R)-hydroxyacyl-[ACP] + NADP(+) = a 3-oxoacyl-[ACP] + NADPH + H(+)</text>
        <dbReference type="Rhea" id="RHEA:17397"/>
        <dbReference type="Rhea" id="RHEA-COMP:9916"/>
        <dbReference type="Rhea" id="RHEA-COMP:9945"/>
        <dbReference type="ChEBI" id="CHEBI:15378"/>
        <dbReference type="ChEBI" id="CHEBI:57783"/>
        <dbReference type="ChEBI" id="CHEBI:58349"/>
        <dbReference type="ChEBI" id="CHEBI:78776"/>
        <dbReference type="ChEBI" id="CHEBI:78827"/>
        <dbReference type="EC" id="1.1.1.100"/>
    </reaction>
</comment>
<dbReference type="GO" id="GO:0051287">
    <property type="term" value="F:NAD binding"/>
    <property type="evidence" value="ECO:0007669"/>
    <property type="project" value="UniProtKB-UniRule"/>
</dbReference>
<dbReference type="PROSITE" id="PS00061">
    <property type="entry name" value="ADH_SHORT"/>
    <property type="match status" value="1"/>
</dbReference>
<dbReference type="NCBIfam" id="NF009466">
    <property type="entry name" value="PRK12826.1-2"/>
    <property type="match status" value="1"/>
</dbReference>
<dbReference type="PRINTS" id="PR00080">
    <property type="entry name" value="SDRFAMILY"/>
</dbReference>
<dbReference type="InterPro" id="IPR057326">
    <property type="entry name" value="KR_dom"/>
</dbReference>
<dbReference type="SMART" id="SM00822">
    <property type="entry name" value="PKS_KR"/>
    <property type="match status" value="1"/>
</dbReference>
<evidence type="ECO:0000256" key="5">
    <source>
        <dbReference type="ARBA" id="ARBA00022832"/>
    </source>
</evidence>
<keyword evidence="7 12" id="KW-0560">Oxidoreductase</keyword>
<reference evidence="14 15" key="1">
    <citation type="journal article" date="2009" name="Infect. Immun.">
        <title>Comparative genomics reveal extensive transposon-mediated genomic plasticity and diversity among potential effector proteins within the genus Coxiella.</title>
        <authorList>
            <person name="Beare P.A."/>
            <person name="Unsworth N."/>
            <person name="Andoh M."/>
            <person name="Voth D.E."/>
            <person name="Omsland A."/>
            <person name="Gilk S.D."/>
            <person name="Williams K.P."/>
            <person name="Sobral B.W."/>
            <person name="Kupko J.J.III."/>
            <person name="Porcella S.F."/>
            <person name="Samuel J.E."/>
            <person name="Heinzen R.A."/>
        </authorList>
    </citation>
    <scope>NUCLEOTIDE SEQUENCE [LARGE SCALE GENOMIC DNA]</scope>
    <source>
        <strain evidence="14 15">Dugway 5J108-111</strain>
    </source>
</reference>
<sequence>MPTLLKGKTALVTGASRGIGASIAAELGRQGAIVLGTATTEAGAKKITQMLMEEKVEGKGYALDICDQERMKAILSDIQGDFDAPSILVNNAGITRDNILLRMRSEQWDEVINTNLNGVFHLTKACLKSMVKARSGRIINISSVVVTMGNAGQANYVAAKAGLVGFTKVVAMEYAAYGITANCIAPGFIETEMTGALSEQQREAILARVPMKRMGQPNEIAQAAAFLASDNAAYITGETLHINGGMCMV</sequence>
<dbReference type="GO" id="GO:0030497">
    <property type="term" value="P:fatty acid elongation"/>
    <property type="evidence" value="ECO:0007669"/>
    <property type="project" value="UniProtKB-ARBA"/>
</dbReference>
<dbReference type="InterPro" id="IPR050259">
    <property type="entry name" value="SDR"/>
</dbReference>
<dbReference type="InterPro" id="IPR002347">
    <property type="entry name" value="SDR_fam"/>
</dbReference>
<evidence type="ECO:0000256" key="3">
    <source>
        <dbReference type="ARBA" id="ARBA00006484"/>
    </source>
</evidence>
<dbReference type="RefSeq" id="WP_011997166.1">
    <property type="nucleotide sequence ID" value="NC_009727.1"/>
</dbReference>
<feature type="binding site" evidence="11">
    <location>
        <begin position="14"/>
        <end position="17"/>
    </location>
    <ligand>
        <name>NADP(+)</name>
        <dbReference type="ChEBI" id="CHEBI:58349"/>
    </ligand>
</feature>
<dbReference type="AlphaFoldDB" id="A9KCX3"/>
<dbReference type="Gene3D" id="3.40.50.720">
    <property type="entry name" value="NAD(P)-binding Rossmann-like Domain"/>
    <property type="match status" value="1"/>
</dbReference>
<feature type="binding site" evidence="11">
    <location>
        <position position="91"/>
    </location>
    <ligand>
        <name>NADP(+)</name>
        <dbReference type="ChEBI" id="CHEBI:58349"/>
    </ligand>
</feature>
<dbReference type="UniPathway" id="UPA00094"/>
<feature type="binding site" evidence="11">
    <location>
        <begin position="156"/>
        <end position="160"/>
    </location>
    <ligand>
        <name>NADP(+)</name>
        <dbReference type="ChEBI" id="CHEBI:58349"/>
    </ligand>
</feature>
<evidence type="ECO:0000256" key="7">
    <source>
        <dbReference type="ARBA" id="ARBA00023002"/>
    </source>
</evidence>
<evidence type="ECO:0000259" key="13">
    <source>
        <dbReference type="SMART" id="SM00822"/>
    </source>
</evidence>
<comment type="similarity">
    <text evidence="3 12">Belongs to the short-chain dehydrogenases/reductases (SDR) family.</text>
</comment>
<comment type="subunit">
    <text evidence="12">Homotetramer.</text>
</comment>
<evidence type="ECO:0000313" key="14">
    <source>
        <dbReference type="EMBL" id="ABS77029.1"/>
    </source>
</evidence>
<evidence type="ECO:0000313" key="15">
    <source>
        <dbReference type="Proteomes" id="UP000008555"/>
    </source>
</evidence>
<organism evidence="14 15">
    <name type="scientific">Coxiella burnetii (strain Dugway 5J108-111)</name>
    <dbReference type="NCBI Taxonomy" id="434922"/>
    <lineage>
        <taxon>Bacteria</taxon>
        <taxon>Pseudomonadati</taxon>
        <taxon>Pseudomonadota</taxon>
        <taxon>Gammaproteobacteria</taxon>
        <taxon>Legionellales</taxon>
        <taxon>Coxiellaceae</taxon>
        <taxon>Coxiella</taxon>
    </lineage>
</organism>
<evidence type="ECO:0000256" key="1">
    <source>
        <dbReference type="ARBA" id="ARBA00002607"/>
    </source>
</evidence>
<dbReference type="CDD" id="cd05333">
    <property type="entry name" value="BKR_SDR_c"/>
    <property type="match status" value="1"/>
</dbReference>
<dbReference type="PANTHER" id="PTHR42879:SF2">
    <property type="entry name" value="3-OXOACYL-[ACYL-CARRIER-PROTEIN] REDUCTASE FABG"/>
    <property type="match status" value="1"/>
</dbReference>
<comment type="function">
    <text evidence="1 12">Catalyzes the NADPH-dependent reduction of beta-ketoacyl-ACP substrates to beta-hydroxyacyl-ACP products, the first reductive step in the elongation cycle of fatty acid biosynthesis.</text>
</comment>
<evidence type="ECO:0000256" key="9">
    <source>
        <dbReference type="ARBA" id="ARBA00023160"/>
    </source>
</evidence>
<feature type="active site" description="Proton acceptor" evidence="10">
    <location>
        <position position="156"/>
    </location>
</feature>
<keyword evidence="8 12" id="KW-0443">Lipid metabolism</keyword>
<feature type="binding site" evidence="11">
    <location>
        <position position="189"/>
    </location>
    <ligand>
        <name>NADP(+)</name>
        <dbReference type="ChEBI" id="CHEBI:58349"/>
    </ligand>
</feature>
<dbReference type="InterPro" id="IPR020904">
    <property type="entry name" value="Sc_DH/Rdtase_CS"/>
</dbReference>
<dbReference type="SUPFAM" id="SSF51735">
    <property type="entry name" value="NAD(P)-binding Rossmann-fold domains"/>
    <property type="match status" value="1"/>
</dbReference>
<evidence type="ECO:0000256" key="4">
    <source>
        <dbReference type="ARBA" id="ARBA00022516"/>
    </source>
</evidence>
<evidence type="ECO:0000256" key="11">
    <source>
        <dbReference type="PIRSR" id="PIRSR611284-2"/>
    </source>
</evidence>
<feature type="binding site" evidence="11">
    <location>
        <position position="39"/>
    </location>
    <ligand>
        <name>NADP(+)</name>
        <dbReference type="ChEBI" id="CHEBI:58349"/>
    </ligand>
</feature>
<dbReference type="NCBIfam" id="NF009464">
    <property type="entry name" value="PRK12824.1"/>
    <property type="match status" value="1"/>
</dbReference>
<protein>
    <recommendedName>
        <fullName evidence="12">3-oxoacyl-[acyl-carrier-protein] reductase</fullName>
        <ecNumber evidence="12">1.1.1.100</ecNumber>
    </recommendedName>
</protein>
<comment type="pathway">
    <text evidence="2 12">Lipid metabolism; fatty acid biosynthesis.</text>
</comment>
<gene>
    <name evidence="14" type="primary">fabG</name>
    <name evidence="14" type="ordered locus">CBUD_1581</name>
</gene>
<evidence type="ECO:0000256" key="10">
    <source>
        <dbReference type="PIRSR" id="PIRSR611284-1"/>
    </source>
</evidence>
<dbReference type="Proteomes" id="UP000008555">
    <property type="component" value="Chromosome"/>
</dbReference>
<keyword evidence="6 11" id="KW-0521">NADP</keyword>
<dbReference type="EMBL" id="CP000733">
    <property type="protein sequence ID" value="ABS77029.1"/>
    <property type="molecule type" value="Genomic_DNA"/>
</dbReference>
<evidence type="ECO:0000256" key="12">
    <source>
        <dbReference type="RuleBase" id="RU366074"/>
    </source>
</evidence>
<keyword evidence="4 12" id="KW-0444">Lipid biosynthesis</keyword>